<organism evidence="1 2">
    <name type="scientific">Streptomyces lomondensis</name>
    <dbReference type="NCBI Taxonomy" id="68229"/>
    <lineage>
        <taxon>Bacteria</taxon>
        <taxon>Bacillati</taxon>
        <taxon>Actinomycetota</taxon>
        <taxon>Actinomycetes</taxon>
        <taxon>Kitasatosporales</taxon>
        <taxon>Streptomycetaceae</taxon>
        <taxon>Streptomyces</taxon>
    </lineage>
</organism>
<proteinExistence type="predicted"/>
<dbReference type="RefSeq" id="WP_229906739.1">
    <property type="nucleotide sequence ID" value="NZ_BMWC01000016.1"/>
</dbReference>
<dbReference type="EMBL" id="BMWC01000016">
    <property type="protein sequence ID" value="GGX31456.1"/>
    <property type="molecule type" value="Genomic_DNA"/>
</dbReference>
<accession>A0ABQ2XSW1</accession>
<evidence type="ECO:0000313" key="2">
    <source>
        <dbReference type="Proteomes" id="UP000617743"/>
    </source>
</evidence>
<evidence type="ECO:0000313" key="1">
    <source>
        <dbReference type="EMBL" id="GGX31456.1"/>
    </source>
</evidence>
<sequence length="257" mass="27164">MPDGQGTLYGQLRDPGGSWLGRSAADELASVVVSWACGGYGGRMSVQHTSEVDRVAAAWRKVTGWLAKHAPVSHASLLAPATEEQIAAADSRLRHAVGFGLPTELAALWRLCGGVEHQYIEANEEAGEVGSGAFLPGGVLLGPEDALRPRLPEVGRGDMWGSAVVPWLTGDEAGPESGLYVGEDGVGSWSLPDNLACDKPEYPSIAAYLEAVHRTLIEGPADAMGPDVPGLVWGCLIWDDPEAPLLDDALEHWHPVH</sequence>
<gene>
    <name evidence="1" type="ORF">GCM10010383_72280</name>
</gene>
<comment type="caution">
    <text evidence="1">The sequence shown here is derived from an EMBL/GenBank/DDBJ whole genome shotgun (WGS) entry which is preliminary data.</text>
</comment>
<name>A0ABQ2XSW1_9ACTN</name>
<dbReference type="Proteomes" id="UP000617743">
    <property type="component" value="Unassembled WGS sequence"/>
</dbReference>
<keyword evidence="2" id="KW-1185">Reference proteome</keyword>
<evidence type="ECO:0008006" key="3">
    <source>
        <dbReference type="Google" id="ProtNLM"/>
    </source>
</evidence>
<reference evidence="2" key="1">
    <citation type="journal article" date="2019" name="Int. J. Syst. Evol. Microbiol.">
        <title>The Global Catalogue of Microorganisms (GCM) 10K type strain sequencing project: providing services to taxonomists for standard genome sequencing and annotation.</title>
        <authorList>
            <consortium name="The Broad Institute Genomics Platform"/>
            <consortium name="The Broad Institute Genome Sequencing Center for Infectious Disease"/>
            <person name="Wu L."/>
            <person name="Ma J."/>
        </authorList>
    </citation>
    <scope>NUCLEOTIDE SEQUENCE [LARGE SCALE GENOMIC DNA]</scope>
    <source>
        <strain evidence="2">JCM 4866</strain>
    </source>
</reference>
<protein>
    <recommendedName>
        <fullName evidence="3">Knr4/Smi1-like domain-containing protein</fullName>
    </recommendedName>
</protein>